<gene>
    <name evidence="2" type="ORF">GCM10011379_28280</name>
</gene>
<proteinExistence type="predicted"/>
<organism evidence="2 3">
    <name type="scientific">Filimonas zeae</name>
    <dbReference type="NCBI Taxonomy" id="1737353"/>
    <lineage>
        <taxon>Bacteria</taxon>
        <taxon>Pseudomonadati</taxon>
        <taxon>Bacteroidota</taxon>
        <taxon>Chitinophagia</taxon>
        <taxon>Chitinophagales</taxon>
        <taxon>Chitinophagaceae</taxon>
        <taxon>Filimonas</taxon>
    </lineage>
</organism>
<dbReference type="Pfam" id="PF09509">
    <property type="entry name" value="Hypoth_Ymh"/>
    <property type="match status" value="1"/>
</dbReference>
<protein>
    <recommendedName>
        <fullName evidence="1">Conserved hypothetical protein CHP02391 domain-containing protein</fullName>
    </recommendedName>
</protein>
<name>A0A917MYF2_9BACT</name>
<reference evidence="2" key="1">
    <citation type="journal article" date="2014" name="Int. J. Syst. Evol. Microbiol.">
        <title>Complete genome sequence of Corynebacterium casei LMG S-19264T (=DSM 44701T), isolated from a smear-ripened cheese.</title>
        <authorList>
            <consortium name="US DOE Joint Genome Institute (JGI-PGF)"/>
            <person name="Walter F."/>
            <person name="Albersmeier A."/>
            <person name="Kalinowski J."/>
            <person name="Ruckert C."/>
        </authorList>
    </citation>
    <scope>NUCLEOTIDE SEQUENCE</scope>
    <source>
        <strain evidence="2">CGMCC 1.15290</strain>
    </source>
</reference>
<sequence length="265" mass="30538">MTLRRPPLSTEQLEAICQTIADTNVGLTGSEIGKLLADWHIPDVNPDMTKWKRLFNAFVSWQNRNQCSNNILDFLKSALHPIKYIGKEDVFEHRRHEVNKRLSFIGVEISEKGTLREVNKSHTITEAEERASRFKYKLTARNTHAEIFNYCENEILDENYFHTVFESVKSIADRLRSLTGLYADGNELADVAFSTRNPLVRINLLNNDTERSEHLGLMNIIKGLFGYIRNPTAHTPRLRFVISEDDALDILTTVSMVHKRLDRVI</sequence>
<dbReference type="InterPro" id="IPR012654">
    <property type="entry name" value="CHP02391"/>
</dbReference>
<dbReference type="Proteomes" id="UP000627292">
    <property type="component" value="Unassembled WGS sequence"/>
</dbReference>
<evidence type="ECO:0000313" key="2">
    <source>
        <dbReference type="EMBL" id="GGH70229.1"/>
    </source>
</evidence>
<comment type="caution">
    <text evidence="2">The sequence shown here is derived from an EMBL/GenBank/DDBJ whole genome shotgun (WGS) entry which is preliminary data.</text>
</comment>
<dbReference type="AlphaFoldDB" id="A0A917MYF2"/>
<keyword evidence="3" id="KW-1185">Reference proteome</keyword>
<dbReference type="EMBL" id="BMIB01000003">
    <property type="protein sequence ID" value="GGH70229.1"/>
    <property type="molecule type" value="Genomic_DNA"/>
</dbReference>
<dbReference type="NCBIfam" id="TIGR02391">
    <property type="entry name" value="hypoth_ymh"/>
    <property type="match status" value="1"/>
</dbReference>
<evidence type="ECO:0000259" key="1">
    <source>
        <dbReference type="Pfam" id="PF09509"/>
    </source>
</evidence>
<evidence type="ECO:0000313" key="3">
    <source>
        <dbReference type="Proteomes" id="UP000627292"/>
    </source>
</evidence>
<accession>A0A917MYF2</accession>
<dbReference type="RefSeq" id="WP_188953300.1">
    <property type="nucleotide sequence ID" value="NZ_BMIB01000003.1"/>
</dbReference>
<reference evidence="2" key="2">
    <citation type="submission" date="2020-09" db="EMBL/GenBank/DDBJ databases">
        <authorList>
            <person name="Sun Q."/>
            <person name="Zhou Y."/>
        </authorList>
    </citation>
    <scope>NUCLEOTIDE SEQUENCE</scope>
    <source>
        <strain evidence="2">CGMCC 1.15290</strain>
    </source>
</reference>
<feature type="domain" description="Conserved hypothetical protein CHP02391" evidence="1">
    <location>
        <begin position="142"/>
        <end position="261"/>
    </location>
</feature>